<dbReference type="InterPro" id="IPR012292">
    <property type="entry name" value="Globin/Proto"/>
</dbReference>
<dbReference type="InterPro" id="IPR001486">
    <property type="entry name" value="Hemoglobin_trunc"/>
</dbReference>
<accession>A0AA51RQZ2</accession>
<dbReference type="CDD" id="cd14773">
    <property type="entry name" value="TrHb2_PhHbO-like_O"/>
    <property type="match status" value="1"/>
</dbReference>
<name>A0AA51RQZ2_9GAMM</name>
<evidence type="ECO:0000256" key="5">
    <source>
        <dbReference type="ARBA" id="ARBA00034496"/>
    </source>
</evidence>
<evidence type="ECO:0000256" key="4">
    <source>
        <dbReference type="ARBA" id="ARBA00023004"/>
    </source>
</evidence>
<dbReference type="PANTHER" id="PTHR47366">
    <property type="entry name" value="TWO-ON-TWO HEMOGLOBIN-3"/>
    <property type="match status" value="1"/>
</dbReference>
<dbReference type="EMBL" id="CP133548">
    <property type="protein sequence ID" value="WMS85925.1"/>
    <property type="molecule type" value="Genomic_DNA"/>
</dbReference>
<dbReference type="GO" id="GO:0005344">
    <property type="term" value="F:oxygen carrier activity"/>
    <property type="evidence" value="ECO:0007669"/>
    <property type="project" value="InterPro"/>
</dbReference>
<protein>
    <submittedName>
        <fullName evidence="6">Group II truncated hemoglobin</fullName>
    </submittedName>
</protein>
<keyword evidence="2" id="KW-0349">Heme</keyword>
<dbReference type="Pfam" id="PF01152">
    <property type="entry name" value="Bac_globin"/>
    <property type="match status" value="1"/>
</dbReference>
<dbReference type="PANTHER" id="PTHR47366:SF1">
    <property type="entry name" value="TWO-ON-TWO HEMOGLOBIN-3"/>
    <property type="match status" value="1"/>
</dbReference>
<dbReference type="GO" id="GO:0046872">
    <property type="term" value="F:metal ion binding"/>
    <property type="evidence" value="ECO:0007669"/>
    <property type="project" value="UniProtKB-KW"/>
</dbReference>
<comment type="similarity">
    <text evidence="5">Belongs to the truncated hemoglobin family. Group II subfamily.</text>
</comment>
<keyword evidence="3" id="KW-0479">Metal-binding</keyword>
<evidence type="ECO:0000313" key="7">
    <source>
        <dbReference type="Proteomes" id="UP001239782"/>
    </source>
</evidence>
<reference evidence="6 7" key="1">
    <citation type="submission" date="2023-08" db="EMBL/GenBank/DDBJ databases">
        <title>Pleionea litopenaei sp. nov., isolated from stomach of juvenile Litopenaeus vannamei.</title>
        <authorList>
            <person name="Rho A.M."/>
            <person name="Hwang C.Y."/>
        </authorList>
    </citation>
    <scope>NUCLEOTIDE SEQUENCE [LARGE SCALE GENOMIC DNA]</scope>
    <source>
        <strain evidence="6 7">HL-JVS1</strain>
    </source>
</reference>
<dbReference type="InterPro" id="IPR009050">
    <property type="entry name" value="Globin-like_sf"/>
</dbReference>
<dbReference type="SUPFAM" id="SSF46458">
    <property type="entry name" value="Globin-like"/>
    <property type="match status" value="1"/>
</dbReference>
<evidence type="ECO:0000256" key="1">
    <source>
        <dbReference type="ARBA" id="ARBA00022448"/>
    </source>
</evidence>
<dbReference type="Gene3D" id="1.10.490.10">
    <property type="entry name" value="Globins"/>
    <property type="match status" value="1"/>
</dbReference>
<dbReference type="InterPro" id="IPR044203">
    <property type="entry name" value="GlbO/GLB3-like"/>
</dbReference>
<dbReference type="KEGG" id="plei:Q9312_11920"/>
<evidence type="ECO:0000256" key="3">
    <source>
        <dbReference type="ARBA" id="ARBA00022723"/>
    </source>
</evidence>
<organism evidence="6 7">
    <name type="scientific">Pleionea litopenaei</name>
    <dbReference type="NCBI Taxonomy" id="3070815"/>
    <lineage>
        <taxon>Bacteria</taxon>
        <taxon>Pseudomonadati</taxon>
        <taxon>Pseudomonadota</taxon>
        <taxon>Gammaproteobacteria</taxon>
        <taxon>Oceanospirillales</taxon>
        <taxon>Pleioneaceae</taxon>
        <taxon>Pleionea</taxon>
    </lineage>
</organism>
<keyword evidence="7" id="KW-1185">Reference proteome</keyword>
<proteinExistence type="inferred from homology"/>
<evidence type="ECO:0000313" key="6">
    <source>
        <dbReference type="EMBL" id="WMS85925.1"/>
    </source>
</evidence>
<dbReference type="Proteomes" id="UP001239782">
    <property type="component" value="Chromosome"/>
</dbReference>
<sequence>MQYGRLDASYQAAGGESGIRQLVKDFYDNMEQLPSAKRIRDMHNADLSESRDKLYRFLVGWMGGPRLFQATYGPINIPGAHRHLSLVQEDADAWLNCMNRAIDSQPYHESFKDYLKEQFKIPAQRIMAVNQQATV</sequence>
<dbReference type="GO" id="GO:0019825">
    <property type="term" value="F:oxygen binding"/>
    <property type="evidence" value="ECO:0007669"/>
    <property type="project" value="InterPro"/>
</dbReference>
<keyword evidence="4" id="KW-0408">Iron</keyword>
<gene>
    <name evidence="6" type="ORF">Q9312_11920</name>
</gene>
<dbReference type="GO" id="GO:0020037">
    <property type="term" value="F:heme binding"/>
    <property type="evidence" value="ECO:0007669"/>
    <property type="project" value="InterPro"/>
</dbReference>
<dbReference type="AlphaFoldDB" id="A0AA51RQZ2"/>
<keyword evidence="1" id="KW-0813">Transport</keyword>
<dbReference type="RefSeq" id="WP_309201077.1">
    <property type="nucleotide sequence ID" value="NZ_CP133548.1"/>
</dbReference>
<evidence type="ECO:0000256" key="2">
    <source>
        <dbReference type="ARBA" id="ARBA00022617"/>
    </source>
</evidence>